<dbReference type="AlphaFoldDB" id="A0A8J7QWF4"/>
<dbReference type="RefSeq" id="WP_209333797.1">
    <property type="nucleotide sequence ID" value="NZ_JAGIYY010000001.1"/>
</dbReference>
<dbReference type="Proteomes" id="UP000666240">
    <property type="component" value="Unassembled WGS sequence"/>
</dbReference>
<organism evidence="2 3">
    <name type="scientific">Tianweitania sediminis</name>
    <dbReference type="NCBI Taxonomy" id="1502156"/>
    <lineage>
        <taxon>Bacteria</taxon>
        <taxon>Pseudomonadati</taxon>
        <taxon>Pseudomonadota</taxon>
        <taxon>Alphaproteobacteria</taxon>
        <taxon>Hyphomicrobiales</taxon>
        <taxon>Phyllobacteriaceae</taxon>
        <taxon>Tianweitania</taxon>
    </lineage>
</organism>
<comment type="caution">
    <text evidence="2">The sequence shown here is derived from an EMBL/GenBank/DDBJ whole genome shotgun (WGS) entry which is preliminary data.</text>
</comment>
<name>A0A8J7QWF4_9HYPH</name>
<evidence type="ECO:0000313" key="3">
    <source>
        <dbReference type="Proteomes" id="UP000666240"/>
    </source>
</evidence>
<evidence type="ECO:0000313" key="2">
    <source>
        <dbReference type="EMBL" id="MBP0437828.1"/>
    </source>
</evidence>
<keyword evidence="3" id="KW-1185">Reference proteome</keyword>
<dbReference type="EMBL" id="JAGIYY010000001">
    <property type="protein sequence ID" value="MBP0437828.1"/>
    <property type="molecule type" value="Genomic_DNA"/>
</dbReference>
<accession>A0A8J7QWF4</accession>
<reference evidence="2" key="1">
    <citation type="submission" date="2021-03" db="EMBL/GenBank/DDBJ databases">
        <title>Genome sequencing and assembly of Tianweitania sediminis.</title>
        <authorList>
            <person name="Chhetri G."/>
        </authorList>
    </citation>
    <scope>NUCLEOTIDE SEQUENCE</scope>
    <source>
        <strain evidence="2">Z8</strain>
    </source>
</reference>
<proteinExistence type="predicted"/>
<dbReference type="Pfam" id="PF10005">
    <property type="entry name" value="Zn_ribbon_DZR_6"/>
    <property type="match status" value="1"/>
</dbReference>
<sequence length="346" mass="38475">MKLFTCPHCGQRLYFENSLCLNCNTPVAYHPHRGEFVVAGAAGALICTNAGECDCNWVAEENLNLCLACSLNHTIPDLSVEGNRLRWTKLEMAKKRTVYTLLALHLPVAPKASPEEEVGIAFDFLGDPIGPGPGGERILTGHDNGLITLNVAEADSPEREAMRVAMGERYRTLLGHFRHELGHYYWDRLIRDNPEQLAAFRDIFGDEQVDYAQSLQNHYSNGAPTGWANEHISAYAASHPWEDWAECWAHYLHIVDTLEMAEAFKVPLERLDVPTPPDPNATEFQGVLSRWITLSEVVNSINRCMGLGDLYPFVISQPVAKKLTFIDGLLKQTSGVAAQHVEHSAA</sequence>
<dbReference type="Pfam" id="PF15887">
    <property type="entry name" value="Peptidase_Mx"/>
    <property type="match status" value="1"/>
</dbReference>
<dbReference type="InterPro" id="IPR031321">
    <property type="entry name" value="UCP012641"/>
</dbReference>
<evidence type="ECO:0000259" key="1">
    <source>
        <dbReference type="Pfam" id="PF10005"/>
    </source>
</evidence>
<protein>
    <submittedName>
        <fullName evidence="2">Putative zinc-binding metallopeptidase</fullName>
    </submittedName>
</protein>
<gene>
    <name evidence="2" type="ORF">J5Y06_04045</name>
</gene>
<dbReference type="InterPro" id="IPR011201">
    <property type="entry name" value="Zinc-ribbon_6_bact"/>
</dbReference>
<feature type="domain" description="Zinc-ribbon" evidence="1">
    <location>
        <begin position="3"/>
        <end position="79"/>
    </location>
</feature>
<dbReference type="PIRSF" id="PIRSF012641">
    <property type="entry name" value="UCP012641"/>
    <property type="match status" value="1"/>
</dbReference>